<dbReference type="AlphaFoldDB" id="A0A086JQQ2"/>
<comment type="cofactor">
    <cofactor evidence="1">
        <name>Mg(2+)</name>
        <dbReference type="ChEBI" id="CHEBI:18420"/>
    </cofactor>
</comment>
<feature type="transmembrane region" description="Helical" evidence="19">
    <location>
        <begin position="6"/>
        <end position="24"/>
    </location>
</feature>
<evidence type="ECO:0000256" key="9">
    <source>
        <dbReference type="ARBA" id="ARBA00022692"/>
    </source>
</evidence>
<dbReference type="GO" id="GO:0046872">
    <property type="term" value="F:metal ion binding"/>
    <property type="evidence" value="ECO:0007669"/>
    <property type="project" value="UniProtKB-KW"/>
</dbReference>
<feature type="transmembrane region" description="Helical" evidence="19">
    <location>
        <begin position="70"/>
        <end position="91"/>
    </location>
</feature>
<feature type="transmembrane region" description="Helical" evidence="19">
    <location>
        <begin position="395"/>
        <end position="416"/>
    </location>
</feature>
<evidence type="ECO:0000256" key="2">
    <source>
        <dbReference type="ARBA" id="ARBA00004477"/>
    </source>
</evidence>
<reference evidence="20 21" key="1">
    <citation type="submission" date="2014-03" db="EMBL/GenBank/DDBJ databases">
        <authorList>
            <person name="Sibley D."/>
            <person name="Venepally P."/>
            <person name="Karamycheva S."/>
            <person name="Hadjithomas M."/>
            <person name="Khan A."/>
            <person name="Brunk B."/>
            <person name="Roos D."/>
            <person name="Caler E."/>
            <person name="Lorenzi H."/>
        </authorList>
    </citation>
    <scope>NUCLEOTIDE SEQUENCE [LARGE SCALE GENOMIC DNA]</scope>
    <source>
        <strain evidence="21">p89</strain>
    </source>
</reference>
<comment type="pathway">
    <text evidence="3">Protein modification; protein glycosylation.</text>
</comment>
<dbReference type="InterPro" id="IPR000715">
    <property type="entry name" value="Glycosyl_transferase_4"/>
</dbReference>
<feature type="transmembrane region" description="Helical" evidence="19">
    <location>
        <begin position="517"/>
        <end position="539"/>
    </location>
</feature>
<name>A0A086JQQ2_TOXGO</name>
<evidence type="ECO:0000256" key="13">
    <source>
        <dbReference type="ARBA" id="ARBA00022989"/>
    </source>
</evidence>
<accession>A0A086JQQ2</accession>
<comment type="similarity">
    <text evidence="4">Belongs to the glycosyltransferase 4 family.</text>
</comment>
<feature type="transmembrane region" description="Helical" evidence="19">
    <location>
        <begin position="423"/>
        <end position="442"/>
    </location>
</feature>
<evidence type="ECO:0000256" key="1">
    <source>
        <dbReference type="ARBA" id="ARBA00001946"/>
    </source>
</evidence>
<evidence type="ECO:0000256" key="3">
    <source>
        <dbReference type="ARBA" id="ARBA00004922"/>
    </source>
</evidence>
<keyword evidence="11" id="KW-0256">Endoplasmic reticulum</keyword>
<evidence type="ECO:0000256" key="16">
    <source>
        <dbReference type="ARBA" id="ARBA00033238"/>
    </source>
</evidence>
<comment type="catalytic activity">
    <reaction evidence="18">
        <text>a di-trans,poly-cis-dolichyl phosphate + UDP-N-acetyl-alpha-D-glucosamine = an N-acetyl-alpha-D-glucosaminyl-diphospho-di-trans,poly-cis-dolichol + UMP</text>
        <dbReference type="Rhea" id="RHEA:13289"/>
        <dbReference type="Rhea" id="RHEA-COMP:19498"/>
        <dbReference type="Rhea" id="RHEA-COMP:19507"/>
        <dbReference type="ChEBI" id="CHEBI:57683"/>
        <dbReference type="ChEBI" id="CHEBI:57705"/>
        <dbReference type="ChEBI" id="CHEBI:57865"/>
        <dbReference type="ChEBI" id="CHEBI:58427"/>
        <dbReference type="EC" id="2.7.8.15"/>
    </reaction>
    <physiologicalReaction direction="left-to-right" evidence="18">
        <dbReference type="Rhea" id="RHEA:13290"/>
    </physiologicalReaction>
</comment>
<keyword evidence="8 20" id="KW-0808">Transferase</keyword>
<dbReference type="GO" id="GO:0003975">
    <property type="term" value="F:UDP-N-acetylglucosamine-dolichyl-phosphate N-acetylglucosaminephosphotransferase activity"/>
    <property type="evidence" value="ECO:0007669"/>
    <property type="project" value="UniProtKB-EC"/>
</dbReference>
<keyword evidence="7" id="KW-0328">Glycosyltransferase</keyword>
<dbReference type="InterPro" id="IPR033895">
    <property type="entry name" value="GPT"/>
</dbReference>
<evidence type="ECO:0000256" key="15">
    <source>
        <dbReference type="ARBA" id="ARBA00029567"/>
    </source>
</evidence>
<dbReference type="EC" id="2.7.8.15" evidence="5"/>
<evidence type="ECO:0000313" key="21">
    <source>
        <dbReference type="Proteomes" id="UP000028828"/>
    </source>
</evidence>
<evidence type="ECO:0000256" key="18">
    <source>
        <dbReference type="ARBA" id="ARBA00045078"/>
    </source>
</evidence>
<evidence type="ECO:0000256" key="6">
    <source>
        <dbReference type="ARBA" id="ARBA00017659"/>
    </source>
</evidence>
<feature type="transmembrane region" description="Helical" evidence="19">
    <location>
        <begin position="578"/>
        <end position="598"/>
    </location>
</feature>
<proteinExistence type="inferred from homology"/>
<evidence type="ECO:0000256" key="7">
    <source>
        <dbReference type="ARBA" id="ARBA00022676"/>
    </source>
</evidence>
<organism evidence="20 21">
    <name type="scientific">Toxoplasma gondii p89</name>
    <dbReference type="NCBI Taxonomy" id="943119"/>
    <lineage>
        <taxon>Eukaryota</taxon>
        <taxon>Sar</taxon>
        <taxon>Alveolata</taxon>
        <taxon>Apicomplexa</taxon>
        <taxon>Conoidasida</taxon>
        <taxon>Coccidia</taxon>
        <taxon>Eucoccidiorida</taxon>
        <taxon>Eimeriorina</taxon>
        <taxon>Sarcocystidae</taxon>
        <taxon>Toxoplasma</taxon>
    </lineage>
</organism>
<evidence type="ECO:0000256" key="5">
    <source>
        <dbReference type="ARBA" id="ARBA00013225"/>
    </source>
</evidence>
<keyword evidence="10" id="KW-0479">Metal-binding</keyword>
<evidence type="ECO:0000256" key="8">
    <source>
        <dbReference type="ARBA" id="ARBA00022679"/>
    </source>
</evidence>
<feature type="transmembrane region" description="Helical" evidence="19">
    <location>
        <begin position="462"/>
        <end position="481"/>
    </location>
</feature>
<feature type="transmembrane region" description="Helical" evidence="19">
    <location>
        <begin position="147"/>
        <end position="166"/>
    </location>
</feature>
<evidence type="ECO:0000256" key="12">
    <source>
        <dbReference type="ARBA" id="ARBA00022842"/>
    </source>
</evidence>
<comment type="caution">
    <text evidence="20">The sequence shown here is derived from an EMBL/GenBank/DDBJ whole genome shotgun (WGS) entry which is preliminary data.</text>
</comment>
<feature type="transmembrane region" description="Helical" evidence="19">
    <location>
        <begin position="493"/>
        <end position="511"/>
    </location>
</feature>
<dbReference type="Proteomes" id="UP000028828">
    <property type="component" value="Unassembled WGS sequence"/>
</dbReference>
<keyword evidence="13 19" id="KW-1133">Transmembrane helix</keyword>
<dbReference type="Pfam" id="PF00953">
    <property type="entry name" value="Glycos_transf_4"/>
    <property type="match status" value="1"/>
</dbReference>
<comment type="function">
    <text evidence="17">UDP-N-acetylglucosamine--dolichyl-phosphate N-acetylglucosaminephosphotransferase that operates in the biosynthetic pathway of dolichol-linked oligosaccharides, the glycan precursors employed in protein asparagine (N)-glycosylation. The assembly of dolichol-linked oligosaccharides begins on the cytosolic side of the endoplasmic reticulum membrane and finishes in its lumen. The sequential addition of sugars to dolichol pyrophosphate produces dolichol-linked oligosaccharides containing fourteen sugars, including two GlcNAcs, nine mannoses and three glucoses. Once assembled, the oligosaccharide is transferred from the lipid to nascent proteins by oligosaccharyltransferases. Catalyzes the initial step of dolichol-linked oligosaccharide biosynthesis, transfering GlcNAc-1-P from cytosolic UDP-GlcNAc onto the carrier lipid dolichyl phosphate (P-dolichol), yielding GlcNAc-P-P-dolichol embedded in the cytoplasmic leaflet of the endoplasmic reticulum membrane.</text>
</comment>
<dbReference type="PANTHER" id="PTHR10571">
    <property type="entry name" value="UDP-N-ACETYLGLUCOSAMINE--DOLICHYL-PHOSPHATE N-ACETYLGLUCOSAMINEPHOSPHOTRANSFERASE"/>
    <property type="match status" value="1"/>
</dbReference>
<dbReference type="GO" id="GO:0006488">
    <property type="term" value="P:dolichol-linked oligosaccharide biosynthetic process"/>
    <property type="evidence" value="ECO:0007669"/>
    <property type="project" value="InterPro"/>
</dbReference>
<dbReference type="PANTHER" id="PTHR10571:SF0">
    <property type="entry name" value="UDP-N-ACETYLGLUCOSAMINE--DOLICHYL-PHOSPHATE N-ACETYLGLUCOSAMINEPHOSPHOTRANSFERASE"/>
    <property type="match status" value="1"/>
</dbReference>
<dbReference type="OrthoDB" id="10262326at2759"/>
<evidence type="ECO:0000256" key="4">
    <source>
        <dbReference type="ARBA" id="ARBA00009317"/>
    </source>
</evidence>
<gene>
    <name evidence="20" type="ORF">TGP89_244520</name>
</gene>
<evidence type="ECO:0000256" key="17">
    <source>
        <dbReference type="ARBA" id="ARBA00044717"/>
    </source>
</evidence>
<evidence type="ECO:0000256" key="14">
    <source>
        <dbReference type="ARBA" id="ARBA00023136"/>
    </source>
</evidence>
<dbReference type="EMBL" id="AEYI02001673">
    <property type="protein sequence ID" value="KFG34470.1"/>
    <property type="molecule type" value="Genomic_DNA"/>
</dbReference>
<dbReference type="GO" id="GO:0005789">
    <property type="term" value="C:endoplasmic reticulum membrane"/>
    <property type="evidence" value="ECO:0007669"/>
    <property type="project" value="UniProtKB-SubCell"/>
</dbReference>
<evidence type="ECO:0000256" key="19">
    <source>
        <dbReference type="SAM" id="Phobius"/>
    </source>
</evidence>
<dbReference type="UniPathway" id="UPA00378"/>
<dbReference type="GO" id="GO:0016757">
    <property type="term" value="F:glycosyltransferase activity"/>
    <property type="evidence" value="ECO:0007669"/>
    <property type="project" value="UniProtKB-KW"/>
</dbReference>
<evidence type="ECO:0000313" key="20">
    <source>
        <dbReference type="EMBL" id="KFG34470.1"/>
    </source>
</evidence>
<feature type="transmembrane region" description="Helical" evidence="19">
    <location>
        <begin position="45"/>
        <end position="64"/>
    </location>
</feature>
<dbReference type="CDD" id="cd06855">
    <property type="entry name" value="GT_GPT_euk"/>
    <property type="match status" value="1"/>
</dbReference>
<evidence type="ECO:0000256" key="10">
    <source>
        <dbReference type="ARBA" id="ARBA00022723"/>
    </source>
</evidence>
<keyword evidence="12" id="KW-0460">Magnesium</keyword>
<keyword evidence="14 19" id="KW-0472">Membrane</keyword>
<feature type="transmembrane region" description="Helical" evidence="19">
    <location>
        <begin position="112"/>
        <end position="135"/>
    </location>
</feature>
<evidence type="ECO:0000256" key="11">
    <source>
        <dbReference type="ARBA" id="ARBA00022824"/>
    </source>
</evidence>
<protein>
    <recommendedName>
        <fullName evidence="6">UDP-N-acetylglucosamine--dolichyl-phosphate N-acetylglucosaminephosphotransferase</fullName>
        <ecNumber evidence="5">2.7.8.15</ecNumber>
    </recommendedName>
    <alternativeName>
        <fullName evidence="15">GlcNAc-1-P transferase</fullName>
    </alternativeName>
    <alternativeName>
        <fullName evidence="16">N-acetylglucosamine-1-phosphate transferase</fullName>
    </alternativeName>
</protein>
<dbReference type="VEuPathDB" id="ToxoDB:TGP89_244520"/>
<keyword evidence="9 19" id="KW-0812">Transmembrane</keyword>
<comment type="subcellular location">
    <subcellularLocation>
        <location evidence="2">Endoplasmic reticulum membrane</location>
        <topology evidence="2">Multi-pass membrane protein</topology>
    </subcellularLocation>
</comment>
<sequence>MRWKDATWNVFVCIATVALSSFTTEMRAERTSGQDGPKSKLQPSLCLSRCLLLLVATLSLPLLILPTPFVRPVAGVVFLATLCFGFVRHFIPYWDERMKRKGVTGRDMHKPLPAPVLSEGMGLVSAFVFVLAAVASQVLLKNDDKKLVEYNAGLLSITLMTFLGFADDLLELPWRAKMLTPLVASVPLLVAYTGRTTILLPDWVFPFVDSLAAFPALLEQSLSVWISPATVALRTFWASVVDSTGALYSHLFASGLLSRVGMFPEEFSFPSLLASLFASFTAFLQTFSSSLSGLLTGYCLLPTASPTEALAFAAPLPIPSSPASLLSSLDTRDSHDAPGPFSAPGPGLAAAWLTTADAFDLQRNDMRLHSPSDSIPAGSTVGWGTGPPVVVDLGAFYYVYMALLTVFCTNAINIYAGINGLEVGQSVVMSFFVIVHNVVEITNNWLPGNASTEATLVWRQNYFSLILSLFFFASSLGLLSFNWYPSQVFVGDTYTCFAGIYFAVVGILGHFSRTLLLLFLPQLLNFLLSIPQLFGLVACPRHRTPRYNAATGKLESSGNLTLINLILTVAGPMTERKLLIVLIALQLCSCSAGLLIRYSSGIYMLFL</sequence>